<proteinExistence type="predicted"/>
<accession>A0ABR1CDE4</accession>
<dbReference type="SUPFAM" id="SSF48452">
    <property type="entry name" value="TPR-like"/>
    <property type="match status" value="1"/>
</dbReference>
<name>A0ABR1CDE4_NECAM</name>
<protein>
    <recommendedName>
        <fullName evidence="3">Tetratricopeptide repeat protein</fullName>
    </recommendedName>
</protein>
<comment type="caution">
    <text evidence="1">The sequence shown here is derived from an EMBL/GenBank/DDBJ whole genome shotgun (WGS) entry which is preliminary data.</text>
</comment>
<organism evidence="1 2">
    <name type="scientific">Necator americanus</name>
    <name type="common">Human hookworm</name>
    <dbReference type="NCBI Taxonomy" id="51031"/>
    <lineage>
        <taxon>Eukaryota</taxon>
        <taxon>Metazoa</taxon>
        <taxon>Ecdysozoa</taxon>
        <taxon>Nematoda</taxon>
        <taxon>Chromadorea</taxon>
        <taxon>Rhabditida</taxon>
        <taxon>Rhabditina</taxon>
        <taxon>Rhabditomorpha</taxon>
        <taxon>Strongyloidea</taxon>
        <taxon>Ancylostomatidae</taxon>
        <taxon>Bunostominae</taxon>
        <taxon>Necator</taxon>
    </lineage>
</organism>
<dbReference type="Proteomes" id="UP001303046">
    <property type="component" value="Unassembled WGS sequence"/>
</dbReference>
<dbReference type="InterPro" id="IPR011990">
    <property type="entry name" value="TPR-like_helical_dom_sf"/>
</dbReference>
<evidence type="ECO:0000313" key="2">
    <source>
        <dbReference type="Proteomes" id="UP001303046"/>
    </source>
</evidence>
<dbReference type="PANTHER" id="PTHR31859:SF9">
    <property type="entry name" value="TETRATRICOPEPTIDE REPEAT PROTEIN 39B"/>
    <property type="match status" value="1"/>
</dbReference>
<dbReference type="EMBL" id="JAVFWL010000002">
    <property type="protein sequence ID" value="KAK6736492.1"/>
    <property type="molecule type" value="Genomic_DNA"/>
</dbReference>
<reference evidence="1 2" key="1">
    <citation type="submission" date="2023-08" db="EMBL/GenBank/DDBJ databases">
        <title>A Necator americanus chromosomal reference genome.</title>
        <authorList>
            <person name="Ilik V."/>
            <person name="Petrzelkova K.J."/>
            <person name="Pardy F."/>
            <person name="Fuh T."/>
            <person name="Niatou-Singa F.S."/>
            <person name="Gouil Q."/>
            <person name="Baker L."/>
            <person name="Ritchie M.E."/>
            <person name="Jex A.R."/>
            <person name="Gazzola D."/>
            <person name="Li H."/>
            <person name="Toshio Fujiwara R."/>
            <person name="Zhan B."/>
            <person name="Aroian R.V."/>
            <person name="Pafco B."/>
            <person name="Schwarz E.M."/>
        </authorList>
    </citation>
    <scope>NUCLEOTIDE SEQUENCE [LARGE SCALE GENOMIC DNA]</scope>
    <source>
        <strain evidence="1 2">Aroian</strain>
        <tissue evidence="1">Whole animal</tissue>
    </source>
</reference>
<evidence type="ECO:0008006" key="3">
    <source>
        <dbReference type="Google" id="ProtNLM"/>
    </source>
</evidence>
<evidence type="ECO:0000313" key="1">
    <source>
        <dbReference type="EMBL" id="KAK6736492.1"/>
    </source>
</evidence>
<keyword evidence="2" id="KW-1185">Reference proteome</keyword>
<dbReference type="Pfam" id="PF10300">
    <property type="entry name" value="Iml2-TPR_39"/>
    <property type="match status" value="1"/>
</dbReference>
<dbReference type="PANTHER" id="PTHR31859">
    <property type="entry name" value="TETRATRICOPEPTIDE REPEAT PROTEIN 39 FAMILY MEMBER"/>
    <property type="match status" value="1"/>
</dbReference>
<gene>
    <name evidence="1" type="primary">Necator_chrII.g7070</name>
    <name evidence="1" type="ORF">RB195_019277</name>
</gene>
<dbReference type="InterPro" id="IPR019412">
    <property type="entry name" value="IML2/TPR_39"/>
</dbReference>
<sequence length="342" mass="39402">MEDGWVIGVRRVDQPRQIVDRVGQACLATTERRHDSWYKMSGHAMKRRCGWDVGARTAQRRGICGRREEPLQRAHKDPEWLMPQQQSANTTNEGMRMRVRGCKGHRFAHCYLGHWARAANYAKLLINESKWSRCVYTYLLCILFAADSTCETTKRNETVAALAKKVNGLRQRIAGKSIPVEKYCSKKANRFVAKKSLMFAHYEFMYFWSGFDIVGGNLPIMQAILEDIESIWLMRKSGADANDRALYFFLRAACLRNLRQPIVAENCIREVLKLEEDLDDFAYLPPNAFYELALLRIADGLPEEAEALLAKARNYKGFPLENKLHFRIHSAMENLGTRTPMM</sequence>